<dbReference type="EMBL" id="JAVAMP010000026">
    <property type="protein sequence ID" value="MDP5277160.1"/>
    <property type="molecule type" value="Genomic_DNA"/>
</dbReference>
<accession>A0ABT9J6D1</accession>
<proteinExistence type="predicted"/>
<dbReference type="RefSeq" id="WP_305994461.1">
    <property type="nucleotide sequence ID" value="NZ_JAVAMP010000026.1"/>
</dbReference>
<sequence length="114" mass="13467">MRKKFCLSSFVQECSYLVDQGEKYSIEEIYEHIEKMDLVEWLEKTYPFGSEKGLDFSVYKEADRKFINEEYESMYIGYSGKHERKWGIKNNGLNLLVAWGVGMILDLKDPDTML</sequence>
<keyword evidence="2" id="KW-1185">Reference proteome</keyword>
<reference evidence="1 2" key="1">
    <citation type="submission" date="2023-08" db="EMBL/GenBank/DDBJ databases">
        <authorList>
            <person name="Park J.-S."/>
        </authorList>
    </citation>
    <scope>NUCLEOTIDE SEQUENCE [LARGE SCALE GENOMIC DNA]</scope>
    <source>
        <strain evidence="1 2">2205SS18-9</strain>
    </source>
</reference>
<evidence type="ECO:0000313" key="2">
    <source>
        <dbReference type="Proteomes" id="UP001231941"/>
    </source>
</evidence>
<dbReference type="Proteomes" id="UP001231941">
    <property type="component" value="Unassembled WGS sequence"/>
</dbReference>
<protein>
    <submittedName>
        <fullName evidence="1">Uncharacterized protein</fullName>
    </submittedName>
</protein>
<comment type="caution">
    <text evidence="1">The sequence shown here is derived from an EMBL/GenBank/DDBJ whole genome shotgun (WGS) entry which is preliminary data.</text>
</comment>
<organism evidence="1 2">
    <name type="scientific">Chengkuizengella axinellae</name>
    <dbReference type="NCBI Taxonomy" id="3064388"/>
    <lineage>
        <taxon>Bacteria</taxon>
        <taxon>Bacillati</taxon>
        <taxon>Bacillota</taxon>
        <taxon>Bacilli</taxon>
        <taxon>Bacillales</taxon>
        <taxon>Paenibacillaceae</taxon>
        <taxon>Chengkuizengella</taxon>
    </lineage>
</organism>
<name>A0ABT9J6D1_9BACL</name>
<gene>
    <name evidence="1" type="ORF">Q5Y73_23980</name>
</gene>
<evidence type="ECO:0000313" key="1">
    <source>
        <dbReference type="EMBL" id="MDP5277160.1"/>
    </source>
</evidence>